<dbReference type="InterPro" id="IPR035963">
    <property type="entry name" value="FERM_2"/>
</dbReference>
<dbReference type="InterPro" id="IPR019749">
    <property type="entry name" value="Band_41_domain"/>
</dbReference>
<dbReference type="Pfam" id="PF09380">
    <property type="entry name" value="FERM_C"/>
    <property type="match status" value="1"/>
</dbReference>
<dbReference type="InterPro" id="IPR018980">
    <property type="entry name" value="FERM_PH-like_C"/>
</dbReference>
<dbReference type="GO" id="GO:0090162">
    <property type="term" value="P:establishment of epithelial cell polarity"/>
    <property type="evidence" value="ECO:0007669"/>
    <property type="project" value="InterPro"/>
</dbReference>
<dbReference type="InterPro" id="IPR014352">
    <property type="entry name" value="FERM/acyl-CoA-bd_prot_sf"/>
</dbReference>
<organism evidence="3 4">
    <name type="scientific">Dictyocaulus viviparus</name>
    <name type="common">Bovine lungworm</name>
    <dbReference type="NCBI Taxonomy" id="29172"/>
    <lineage>
        <taxon>Eukaryota</taxon>
        <taxon>Metazoa</taxon>
        <taxon>Ecdysozoa</taxon>
        <taxon>Nematoda</taxon>
        <taxon>Chromadorea</taxon>
        <taxon>Rhabditida</taxon>
        <taxon>Rhabditina</taxon>
        <taxon>Rhabditomorpha</taxon>
        <taxon>Strongyloidea</taxon>
        <taxon>Metastrongylidae</taxon>
        <taxon>Dictyocaulus</taxon>
    </lineage>
</organism>
<feature type="region of interest" description="Disordered" evidence="1">
    <location>
        <begin position="252"/>
        <end position="271"/>
    </location>
</feature>
<dbReference type="InterPro" id="IPR011993">
    <property type="entry name" value="PH-like_dom_sf"/>
</dbReference>
<accession>A0A0D8Y1H9</accession>
<dbReference type="OrthoDB" id="10063592at2759"/>
<dbReference type="Gene3D" id="2.30.29.30">
    <property type="entry name" value="Pleckstrin-homology domain (PH domain)/Phosphotyrosine-binding domain (PTB)"/>
    <property type="match status" value="1"/>
</dbReference>
<dbReference type="InterPro" id="IPR000299">
    <property type="entry name" value="FERM_domain"/>
</dbReference>
<dbReference type="STRING" id="29172.A0A0D8Y1H9"/>
<dbReference type="PROSITE" id="PS50057">
    <property type="entry name" value="FERM_3"/>
    <property type="match status" value="1"/>
</dbReference>
<dbReference type="AlphaFoldDB" id="A0A0D8Y1H9"/>
<dbReference type="SMART" id="SM00295">
    <property type="entry name" value="B41"/>
    <property type="match status" value="1"/>
</dbReference>
<evidence type="ECO:0000313" key="3">
    <source>
        <dbReference type="EMBL" id="KJH50017.1"/>
    </source>
</evidence>
<dbReference type="SUPFAM" id="SSF47031">
    <property type="entry name" value="Second domain of FERM"/>
    <property type="match status" value="1"/>
</dbReference>
<protein>
    <submittedName>
        <fullName evidence="3">FERM protein</fullName>
    </submittedName>
</protein>
<dbReference type="CDD" id="cd17103">
    <property type="entry name" value="FERM_F1_FRMD4"/>
    <property type="match status" value="1"/>
</dbReference>
<dbReference type="Pfam" id="PF09379">
    <property type="entry name" value="FERM_N"/>
    <property type="match status" value="1"/>
</dbReference>
<evidence type="ECO:0000256" key="1">
    <source>
        <dbReference type="SAM" id="MobiDB-lite"/>
    </source>
</evidence>
<dbReference type="InterPro" id="IPR047176">
    <property type="entry name" value="FRMD4A/B"/>
</dbReference>
<dbReference type="Proteomes" id="UP000053766">
    <property type="component" value="Unassembled WGS sequence"/>
</dbReference>
<sequence length="271" mass="31132">MHEGRPACVSLLDGECLEISVNARLSVNDVLTLAAHHCRITQPDAQYFGIAFIDDNEQYHWLQPDKKLLDYEFPSKKAVIQLSHSIRFFVDSIFSLENPAIIELFFLEAHQQLRKGQLDLSNVDYVRVGGLLLQIYRGDFIEQNSFENEVLKEYNRLRGVQRGTAIILLMKIVEKCSKYGSRLYRVNDKSGSTCILSINSRGIQVYENVETFRPKENFPWKFLDNLLYKDHLFSVEVREPRSTQILDTNVSDEHVSGDDDIAQAVSDPTTQ</sequence>
<dbReference type="Gene3D" id="3.10.20.90">
    <property type="entry name" value="Phosphatidylinositol 3-kinase Catalytic Subunit, Chain A, domain 1"/>
    <property type="match status" value="1"/>
</dbReference>
<dbReference type="InterPro" id="IPR019748">
    <property type="entry name" value="FERM_central"/>
</dbReference>
<dbReference type="InterPro" id="IPR018979">
    <property type="entry name" value="FERM_N"/>
</dbReference>
<dbReference type="PANTHER" id="PTHR46079:SF2">
    <property type="entry name" value="FERM DOMAIN-CONTAINING PROTEIN"/>
    <property type="match status" value="1"/>
</dbReference>
<dbReference type="SUPFAM" id="SSF50729">
    <property type="entry name" value="PH domain-like"/>
    <property type="match status" value="1"/>
</dbReference>
<reference evidence="4" key="2">
    <citation type="journal article" date="2016" name="Sci. Rep.">
        <title>Dictyocaulus viviparus genome, variome and transcriptome elucidate lungworm biology and support future intervention.</title>
        <authorList>
            <person name="McNulty S.N."/>
            <person name="Strube C."/>
            <person name="Rosa B.A."/>
            <person name="Martin J.C."/>
            <person name="Tyagi R."/>
            <person name="Choi Y.J."/>
            <person name="Wang Q."/>
            <person name="Hallsworth Pepin K."/>
            <person name="Zhang X."/>
            <person name="Ozersky P."/>
            <person name="Wilson R.K."/>
            <person name="Sternberg P.W."/>
            <person name="Gasser R.B."/>
            <person name="Mitreva M."/>
        </authorList>
    </citation>
    <scope>NUCLEOTIDE SEQUENCE [LARGE SCALE GENOMIC DNA]</scope>
    <source>
        <strain evidence="4">HannoverDv2000</strain>
    </source>
</reference>
<reference evidence="3 4" key="1">
    <citation type="submission" date="2013-11" db="EMBL/GenBank/DDBJ databases">
        <title>Draft genome of the bovine lungworm Dictyocaulus viviparus.</title>
        <authorList>
            <person name="Mitreva M."/>
        </authorList>
    </citation>
    <scope>NUCLEOTIDE SEQUENCE [LARGE SCALE GENOMIC DNA]</scope>
    <source>
        <strain evidence="3 4">HannoverDv2000</strain>
    </source>
</reference>
<dbReference type="PANTHER" id="PTHR46079">
    <property type="entry name" value="FERM DOMAIN-CONTAINING PROTEIN 4"/>
    <property type="match status" value="1"/>
</dbReference>
<dbReference type="EMBL" id="KN716217">
    <property type="protein sequence ID" value="KJH50017.1"/>
    <property type="molecule type" value="Genomic_DNA"/>
</dbReference>
<dbReference type="InterPro" id="IPR029071">
    <property type="entry name" value="Ubiquitin-like_domsf"/>
</dbReference>
<gene>
    <name evidence="3" type="ORF">DICVIV_03818</name>
</gene>
<evidence type="ECO:0000313" key="4">
    <source>
        <dbReference type="Proteomes" id="UP000053766"/>
    </source>
</evidence>
<proteinExistence type="predicted"/>
<name>A0A0D8Y1H9_DICVI</name>
<evidence type="ECO:0000259" key="2">
    <source>
        <dbReference type="PROSITE" id="PS50057"/>
    </source>
</evidence>
<dbReference type="SUPFAM" id="SSF54236">
    <property type="entry name" value="Ubiquitin-like"/>
    <property type="match status" value="1"/>
</dbReference>
<feature type="domain" description="FERM" evidence="2">
    <location>
        <begin position="5"/>
        <end position="271"/>
    </location>
</feature>
<dbReference type="Gene3D" id="1.20.80.10">
    <property type="match status" value="1"/>
</dbReference>
<keyword evidence="4" id="KW-1185">Reference proteome</keyword>
<dbReference type="CDD" id="cd14473">
    <property type="entry name" value="FERM_B-lobe"/>
    <property type="match status" value="1"/>
</dbReference>